<comment type="caution">
    <text evidence="1">The sequence shown here is derived from an EMBL/GenBank/DDBJ whole genome shotgun (WGS) entry which is preliminary data.</text>
</comment>
<reference evidence="1" key="1">
    <citation type="submission" date="2022-10" db="EMBL/GenBank/DDBJ databases">
        <authorList>
            <person name="Chen Y."/>
            <person name="Dougan E. K."/>
            <person name="Chan C."/>
            <person name="Rhodes N."/>
            <person name="Thang M."/>
        </authorList>
    </citation>
    <scope>NUCLEOTIDE SEQUENCE</scope>
</reference>
<dbReference type="AlphaFoldDB" id="A0A9P1GE30"/>
<protein>
    <submittedName>
        <fullName evidence="3">Myosin-2</fullName>
    </submittedName>
</protein>
<name>A0A9P1GE30_9DINO</name>
<accession>A0A9P1GE30</accession>
<keyword evidence="4" id="KW-1185">Reference proteome</keyword>
<dbReference type="EMBL" id="CAMXCT030004857">
    <property type="protein sequence ID" value="CAL4797883.1"/>
    <property type="molecule type" value="Genomic_DNA"/>
</dbReference>
<evidence type="ECO:0000313" key="3">
    <source>
        <dbReference type="EMBL" id="CAL4797883.1"/>
    </source>
</evidence>
<dbReference type="OrthoDB" id="425340at2759"/>
<proteinExistence type="predicted"/>
<dbReference type="EMBL" id="CAMXCT020004857">
    <property type="protein sequence ID" value="CAL1163946.1"/>
    <property type="molecule type" value="Genomic_DNA"/>
</dbReference>
<dbReference type="Proteomes" id="UP001152797">
    <property type="component" value="Unassembled WGS sequence"/>
</dbReference>
<dbReference type="EMBL" id="CAMXCT010004857">
    <property type="protein sequence ID" value="CAI4010571.1"/>
    <property type="molecule type" value="Genomic_DNA"/>
</dbReference>
<sequence>MGATLAAHCCATEDEDGQAAMKGLKKDVAFVSIPLDGKHMVEHLQGNWYRQGDAKHVGEINGGYLFWNPQWGLRDVASQLSEGQSGLLEVKIENEIRYATVTLSPAAIMWADGDIWVQKLDAPNKTPRKSC</sequence>
<gene>
    <name evidence="1" type="ORF">C1SCF055_LOCUS35829</name>
</gene>
<evidence type="ECO:0000313" key="2">
    <source>
        <dbReference type="EMBL" id="CAL1163946.1"/>
    </source>
</evidence>
<reference evidence="2" key="2">
    <citation type="submission" date="2024-04" db="EMBL/GenBank/DDBJ databases">
        <authorList>
            <person name="Chen Y."/>
            <person name="Shah S."/>
            <person name="Dougan E. K."/>
            <person name="Thang M."/>
            <person name="Chan C."/>
        </authorList>
    </citation>
    <scope>NUCLEOTIDE SEQUENCE [LARGE SCALE GENOMIC DNA]</scope>
</reference>
<evidence type="ECO:0000313" key="4">
    <source>
        <dbReference type="Proteomes" id="UP001152797"/>
    </source>
</evidence>
<organism evidence="1">
    <name type="scientific">Cladocopium goreaui</name>
    <dbReference type="NCBI Taxonomy" id="2562237"/>
    <lineage>
        <taxon>Eukaryota</taxon>
        <taxon>Sar</taxon>
        <taxon>Alveolata</taxon>
        <taxon>Dinophyceae</taxon>
        <taxon>Suessiales</taxon>
        <taxon>Symbiodiniaceae</taxon>
        <taxon>Cladocopium</taxon>
    </lineage>
</organism>
<evidence type="ECO:0000313" key="1">
    <source>
        <dbReference type="EMBL" id="CAI4010571.1"/>
    </source>
</evidence>